<keyword evidence="4" id="KW-1133">Transmembrane helix</keyword>
<protein>
    <recommendedName>
        <fullName evidence="11">Mannan polymerase II complex ANP1 subunit</fullName>
    </recommendedName>
</protein>
<dbReference type="PANTHER" id="PTHR43083:SF4">
    <property type="entry name" value="N-GLYCOSYL-TRANSFERASE (AFU_ORTHOLOGUE AFUA_4G06870)"/>
    <property type="match status" value="1"/>
</dbReference>
<comment type="subcellular location">
    <subcellularLocation>
        <location evidence="1">Golgi apparatus membrane</location>
        <topology evidence="1">Single-pass type II membrane protein</topology>
    </subcellularLocation>
</comment>
<dbReference type="PANTHER" id="PTHR43083">
    <property type="entry name" value="MANNAN POLYMERASE II"/>
    <property type="match status" value="1"/>
</dbReference>
<dbReference type="Proteomes" id="UP000746612">
    <property type="component" value="Unassembled WGS sequence"/>
</dbReference>
<evidence type="ECO:0000256" key="3">
    <source>
        <dbReference type="ARBA" id="ARBA00022968"/>
    </source>
</evidence>
<keyword evidence="3" id="KW-0735">Signal-anchor</keyword>
<dbReference type="Gene3D" id="3.90.550.10">
    <property type="entry name" value="Spore Coat Polysaccharide Biosynthesis Protein SpsA, Chain A"/>
    <property type="match status" value="1"/>
</dbReference>
<evidence type="ECO:0000256" key="7">
    <source>
        <dbReference type="ARBA" id="ARBA00037964"/>
    </source>
</evidence>
<dbReference type="GO" id="GO:0007034">
    <property type="term" value="P:vacuolar transport"/>
    <property type="evidence" value="ECO:0007669"/>
    <property type="project" value="InterPro"/>
</dbReference>
<comment type="similarity">
    <text evidence="7">Belongs to the ANP1/MMN9/VAN1 family.</text>
</comment>
<dbReference type="InterPro" id="IPR005024">
    <property type="entry name" value="Snf7_fam"/>
</dbReference>
<name>A0A9N8NB61_GIBZA</name>
<feature type="compositionally biased region" description="Basic and acidic residues" evidence="8">
    <location>
        <begin position="610"/>
        <end position="620"/>
    </location>
</feature>
<dbReference type="GO" id="GO:0006487">
    <property type="term" value="P:protein N-linked glycosylation"/>
    <property type="evidence" value="ECO:0007669"/>
    <property type="project" value="TreeGrafter"/>
</dbReference>
<comment type="caution">
    <text evidence="9">The sequence shown here is derived from an EMBL/GenBank/DDBJ whole genome shotgun (WGS) entry which is preliminary data.</text>
</comment>
<keyword evidence="6" id="KW-0472">Membrane</keyword>
<dbReference type="InterPro" id="IPR052086">
    <property type="entry name" value="Mannan_Polymerase_Subunit"/>
</dbReference>
<evidence type="ECO:0000313" key="10">
    <source>
        <dbReference type="Proteomes" id="UP000746612"/>
    </source>
</evidence>
<evidence type="ECO:0000313" key="9">
    <source>
        <dbReference type="EMBL" id="CAG1962522.1"/>
    </source>
</evidence>
<keyword evidence="5" id="KW-0333">Golgi apparatus</keyword>
<keyword evidence="2" id="KW-0812">Transmembrane</keyword>
<evidence type="ECO:0000256" key="5">
    <source>
        <dbReference type="ARBA" id="ARBA00023034"/>
    </source>
</evidence>
<dbReference type="GO" id="GO:0000009">
    <property type="term" value="F:alpha-1,6-mannosyltransferase activity"/>
    <property type="evidence" value="ECO:0007669"/>
    <property type="project" value="TreeGrafter"/>
</dbReference>
<dbReference type="GO" id="GO:0000032">
    <property type="term" value="P:cell wall mannoprotein biosynthetic process"/>
    <property type="evidence" value="ECO:0007669"/>
    <property type="project" value="TreeGrafter"/>
</dbReference>
<dbReference type="FunFam" id="3.90.550.10:FF:000017">
    <property type="entry name" value="Mannan polymerase II complex ANP1 subunit"/>
    <property type="match status" value="1"/>
</dbReference>
<dbReference type="GO" id="GO:0000136">
    <property type="term" value="C:mannan polymerase complex"/>
    <property type="evidence" value="ECO:0007669"/>
    <property type="project" value="TreeGrafter"/>
</dbReference>
<dbReference type="EMBL" id="CAJPIJ010000003">
    <property type="protein sequence ID" value="CAG1962522.1"/>
    <property type="molecule type" value="Genomic_DNA"/>
</dbReference>
<sequence>MLSSNGRISWKAAKAHMPQTRALRSNLTRSRLLLILGLTGIVMLLYRGLRGAPPGPQNVRCWGPNKSPMEMTPNEHALWNAHMQTPVLFNHHKPLKIDSSSIQHIDLNPITSSPQAVVRNERILILTPLKDAAPFLKNYFKLIAELTYPHRLIDLAFLVSDSKDDTLAVLASELDHLQKRKDEVPFNSITIVEKNFHFHLSQDAKQRHGFEVQAPRRKAMAKARNYLLATALKPEHSWVYWRDVDIEEAPRRILEDFIAHDRDILVPNIWFHRFEKGVDIEGRFDYNSWIESDKGRKLANSLPKDTIIVEGYKEFDTGREYMCRMGDWRENKDVELKLDGIGGVNILVKADVHRSGINFPAYAFENQAETEGFAKMAKRAGYQVIGLPNYVRPATVDMWGWFGGAAAQKRKDTPKNAILGLRAQLDMLQKRERHLQNQIDEQDGIARKNVSTNKNAAKAALRRKKTHEHSLDQTVSQIGTLEQQINAIESANINKETLAAMSDANAAMKHIHKGLTADKVDAIMDELREQNAMSDEIVNAITQTPMGDAIDDDELENELDELQQEQLDEQMLKTGTVPVSDAVHKLPTPASAEPVSSKKQAVEEDDEEAELRKLQAEMAM</sequence>
<evidence type="ECO:0000256" key="8">
    <source>
        <dbReference type="SAM" id="MobiDB-lite"/>
    </source>
</evidence>
<dbReference type="SUPFAM" id="SSF53448">
    <property type="entry name" value="Nucleotide-diphospho-sugar transferases"/>
    <property type="match status" value="1"/>
</dbReference>
<dbReference type="InterPro" id="IPR029044">
    <property type="entry name" value="Nucleotide-diphossugar_trans"/>
</dbReference>
<dbReference type="AlphaFoldDB" id="A0A9N8NB61"/>
<evidence type="ECO:0008006" key="11">
    <source>
        <dbReference type="Google" id="ProtNLM"/>
    </source>
</evidence>
<dbReference type="Pfam" id="PF03452">
    <property type="entry name" value="Anp1"/>
    <property type="match status" value="1"/>
</dbReference>
<dbReference type="Pfam" id="PF03357">
    <property type="entry name" value="Snf7"/>
    <property type="match status" value="1"/>
</dbReference>
<evidence type="ECO:0000256" key="6">
    <source>
        <dbReference type="ARBA" id="ARBA00023136"/>
    </source>
</evidence>
<reference evidence="9" key="1">
    <citation type="submission" date="2021-03" db="EMBL/GenBank/DDBJ databases">
        <authorList>
            <person name="Alouane T."/>
            <person name="Langin T."/>
            <person name="Bonhomme L."/>
        </authorList>
    </citation>
    <scope>NUCLEOTIDE SEQUENCE</scope>
    <source>
        <strain evidence="9">MDC_Fg202</strain>
    </source>
</reference>
<organism evidence="9 10">
    <name type="scientific">Gibberella zeae</name>
    <name type="common">Wheat head blight fungus</name>
    <name type="synonym">Fusarium graminearum</name>
    <dbReference type="NCBI Taxonomy" id="5518"/>
    <lineage>
        <taxon>Eukaryota</taxon>
        <taxon>Fungi</taxon>
        <taxon>Dikarya</taxon>
        <taxon>Ascomycota</taxon>
        <taxon>Pezizomycotina</taxon>
        <taxon>Sordariomycetes</taxon>
        <taxon>Hypocreomycetidae</taxon>
        <taxon>Hypocreales</taxon>
        <taxon>Nectriaceae</taxon>
        <taxon>Fusarium</taxon>
    </lineage>
</organism>
<feature type="region of interest" description="Disordered" evidence="8">
    <location>
        <begin position="585"/>
        <end position="620"/>
    </location>
</feature>
<evidence type="ECO:0000256" key="2">
    <source>
        <dbReference type="ARBA" id="ARBA00022692"/>
    </source>
</evidence>
<evidence type="ECO:0000256" key="1">
    <source>
        <dbReference type="ARBA" id="ARBA00004323"/>
    </source>
</evidence>
<accession>A0A9N8NB61</accession>
<proteinExistence type="inferred from homology"/>
<gene>
    <name evidence="9" type="ORF">MDCFG202_LOCUS1968</name>
</gene>
<dbReference type="Gene3D" id="1.10.287.1060">
    <property type="entry name" value="ESAT-6-like"/>
    <property type="match status" value="1"/>
</dbReference>
<evidence type="ECO:0000256" key="4">
    <source>
        <dbReference type="ARBA" id="ARBA00022989"/>
    </source>
</evidence>